<sequence length="85" mass="8961">MCQRGGNIGNIFSAFGQAFHNVSQGNPSQGNFNCNPIRGNCGPCLNPNGCPGQNFPPFIQGNWPRGNSSGQRTISSMHSGPVRIG</sequence>
<dbReference type="EMBL" id="CABIJS010000356">
    <property type="protein sequence ID" value="VUZ50296.1"/>
    <property type="molecule type" value="Genomic_DNA"/>
</dbReference>
<proteinExistence type="predicted"/>
<feature type="compositionally biased region" description="Polar residues" evidence="1">
    <location>
        <begin position="65"/>
        <end position="78"/>
    </location>
</feature>
<name>A0A564YSY3_HYMDI</name>
<evidence type="ECO:0000256" key="1">
    <source>
        <dbReference type="SAM" id="MobiDB-lite"/>
    </source>
</evidence>
<reference evidence="2 3" key="1">
    <citation type="submission" date="2019-07" db="EMBL/GenBank/DDBJ databases">
        <authorList>
            <person name="Jastrzebski P J."/>
            <person name="Paukszto L."/>
            <person name="Jastrzebski P J."/>
        </authorList>
    </citation>
    <scope>NUCLEOTIDE SEQUENCE [LARGE SCALE GENOMIC DNA]</scope>
    <source>
        <strain evidence="2 3">WMS-il1</strain>
    </source>
</reference>
<feature type="region of interest" description="Disordered" evidence="1">
    <location>
        <begin position="64"/>
        <end position="85"/>
    </location>
</feature>
<keyword evidence="3" id="KW-1185">Reference proteome</keyword>
<gene>
    <name evidence="2" type="ORF">WMSIL1_LOCUS9291</name>
</gene>
<evidence type="ECO:0000313" key="3">
    <source>
        <dbReference type="Proteomes" id="UP000321570"/>
    </source>
</evidence>
<dbReference type="Proteomes" id="UP000321570">
    <property type="component" value="Unassembled WGS sequence"/>
</dbReference>
<dbReference type="AlphaFoldDB" id="A0A564YSY3"/>
<organism evidence="2 3">
    <name type="scientific">Hymenolepis diminuta</name>
    <name type="common">Rat tapeworm</name>
    <dbReference type="NCBI Taxonomy" id="6216"/>
    <lineage>
        <taxon>Eukaryota</taxon>
        <taxon>Metazoa</taxon>
        <taxon>Spiralia</taxon>
        <taxon>Lophotrochozoa</taxon>
        <taxon>Platyhelminthes</taxon>
        <taxon>Cestoda</taxon>
        <taxon>Eucestoda</taxon>
        <taxon>Cyclophyllidea</taxon>
        <taxon>Hymenolepididae</taxon>
        <taxon>Hymenolepis</taxon>
    </lineage>
</organism>
<evidence type="ECO:0000313" key="2">
    <source>
        <dbReference type="EMBL" id="VUZ50296.1"/>
    </source>
</evidence>
<protein>
    <submittedName>
        <fullName evidence="2">Uncharacterized protein</fullName>
    </submittedName>
</protein>
<accession>A0A564YSY3</accession>